<dbReference type="InterPro" id="IPR025326">
    <property type="entry name" value="DUF4232"/>
</dbReference>
<feature type="chain" id="PRO_5043558774" evidence="2">
    <location>
        <begin position="29"/>
        <end position="242"/>
    </location>
</feature>
<evidence type="ECO:0000256" key="1">
    <source>
        <dbReference type="SAM" id="MobiDB-lite"/>
    </source>
</evidence>
<evidence type="ECO:0000313" key="4">
    <source>
        <dbReference type="EMBL" id="WTY97143.1"/>
    </source>
</evidence>
<sequence length="242" mass="24674">MRNLRFRHAARTSVLGTAALIAALSLTACEGGADPSPKNGAADSTSQESADTTSAASDTTTTTKGSGEKAAPGSGSGEVKGSGSDAANTSTKQPQSGADSDQPLPTCTGENTKLTISSVKRPVNHMLLTVTNSGSKACNAFYYPSLRFTDAQSVPPVIEDSQPQAVVTISPGESAYAGITTSSADGSGSGGRDAEDLAVGFQNKSADFTGGMVDVPLSKPVHIDNTLTVTYWQTEMADALQY</sequence>
<dbReference type="AlphaFoldDB" id="A0AAU3GZE0"/>
<evidence type="ECO:0000259" key="3">
    <source>
        <dbReference type="Pfam" id="PF14016"/>
    </source>
</evidence>
<evidence type="ECO:0000256" key="2">
    <source>
        <dbReference type="SAM" id="SignalP"/>
    </source>
</evidence>
<dbReference type="EMBL" id="CP109535">
    <property type="protein sequence ID" value="WTY97143.1"/>
    <property type="molecule type" value="Genomic_DNA"/>
</dbReference>
<feature type="domain" description="DUF4232" evidence="3">
    <location>
        <begin position="107"/>
        <end position="233"/>
    </location>
</feature>
<feature type="region of interest" description="Disordered" evidence="1">
    <location>
        <begin position="30"/>
        <end position="110"/>
    </location>
</feature>
<reference evidence="4" key="1">
    <citation type="submission" date="2022-10" db="EMBL/GenBank/DDBJ databases">
        <title>The complete genomes of actinobacterial strains from the NBC collection.</title>
        <authorList>
            <person name="Joergensen T.S."/>
            <person name="Alvarez Arevalo M."/>
            <person name="Sterndorff E.B."/>
            <person name="Faurdal D."/>
            <person name="Vuksanovic O."/>
            <person name="Mourched A.-S."/>
            <person name="Charusanti P."/>
            <person name="Shaw S."/>
            <person name="Blin K."/>
            <person name="Weber T."/>
        </authorList>
    </citation>
    <scope>NUCLEOTIDE SEQUENCE</scope>
    <source>
        <strain evidence="4">NBC_01401</strain>
    </source>
</reference>
<feature type="compositionally biased region" description="Polar residues" evidence="1">
    <location>
        <begin position="85"/>
        <end position="110"/>
    </location>
</feature>
<organism evidence="4">
    <name type="scientific">Streptomyces sp. NBC_01401</name>
    <dbReference type="NCBI Taxonomy" id="2903854"/>
    <lineage>
        <taxon>Bacteria</taxon>
        <taxon>Bacillati</taxon>
        <taxon>Actinomycetota</taxon>
        <taxon>Actinomycetes</taxon>
        <taxon>Kitasatosporales</taxon>
        <taxon>Streptomycetaceae</taxon>
        <taxon>Streptomyces</taxon>
    </lineage>
</organism>
<keyword evidence="2" id="KW-0732">Signal</keyword>
<feature type="signal peptide" evidence="2">
    <location>
        <begin position="1"/>
        <end position="28"/>
    </location>
</feature>
<proteinExistence type="predicted"/>
<accession>A0AAU3GZE0</accession>
<protein>
    <submittedName>
        <fullName evidence="4">DUF4232 domain-containing protein</fullName>
    </submittedName>
</protein>
<dbReference type="PROSITE" id="PS51257">
    <property type="entry name" value="PROKAR_LIPOPROTEIN"/>
    <property type="match status" value="1"/>
</dbReference>
<gene>
    <name evidence="4" type="ORF">OG626_20680</name>
</gene>
<dbReference type="Pfam" id="PF14016">
    <property type="entry name" value="DUF4232"/>
    <property type="match status" value="1"/>
</dbReference>
<name>A0AAU3GZE0_9ACTN</name>
<feature type="compositionally biased region" description="Low complexity" evidence="1">
    <location>
        <begin position="41"/>
        <end position="73"/>
    </location>
</feature>